<evidence type="ECO:0000256" key="7">
    <source>
        <dbReference type="ARBA" id="ARBA00022982"/>
    </source>
</evidence>
<dbReference type="PANTHER" id="PTHR12119">
    <property type="entry name" value="UBIQUINOL-CYTOCHROME C REDUCTASE COMPLEX UBIQUINONE-BINDING PROTEIN QP-C"/>
    <property type="match status" value="1"/>
</dbReference>
<keyword evidence="7 11" id="KW-0249">Electron transport</keyword>
<dbReference type="Gene3D" id="1.20.5.210">
    <property type="entry name" value="Cytochrome b-c1 complex subunit 8"/>
    <property type="match status" value="1"/>
</dbReference>
<comment type="subcellular location">
    <subcellularLocation>
        <location evidence="1 11">Mitochondrion inner membrane</location>
        <topology evidence="1 11">Single-pass membrane protein</topology>
    </subcellularLocation>
</comment>
<dbReference type="PANTHER" id="PTHR12119:SF2">
    <property type="entry name" value="CYTOCHROME B-C1 COMPLEX SUBUNIT 8"/>
    <property type="match status" value="1"/>
</dbReference>
<keyword evidence="9 11" id="KW-0496">Mitochondrion</keyword>
<dbReference type="Proteomes" id="UP000223968">
    <property type="component" value="Unassembled WGS sequence"/>
</dbReference>
<dbReference type="GO" id="GO:0006122">
    <property type="term" value="P:mitochondrial electron transport, ubiquinol to cytochrome c"/>
    <property type="evidence" value="ECO:0007669"/>
    <property type="project" value="UniProtKB-UniRule"/>
</dbReference>
<evidence type="ECO:0000256" key="11">
    <source>
        <dbReference type="RuleBase" id="RU368118"/>
    </source>
</evidence>
<dbReference type="GO" id="GO:0005743">
    <property type="term" value="C:mitochondrial inner membrane"/>
    <property type="evidence" value="ECO:0007669"/>
    <property type="project" value="UniProtKB-SubCell"/>
</dbReference>
<comment type="similarity">
    <text evidence="2 11">Belongs to the UQCRQ/QCR8 family.</text>
</comment>
<evidence type="ECO:0000256" key="10">
    <source>
        <dbReference type="ARBA" id="ARBA00023136"/>
    </source>
</evidence>
<dbReference type="EMBL" id="PDNB01000071">
    <property type="protein sequence ID" value="PGH11544.1"/>
    <property type="molecule type" value="Genomic_DNA"/>
</dbReference>
<keyword evidence="6 11" id="KW-0999">Mitochondrion inner membrane</keyword>
<keyword evidence="8 11" id="KW-1133">Transmembrane helix</keyword>
<comment type="function">
    <text evidence="11">Component of the ubiquinol-cytochrome c oxidoreductase, a multisubunit transmembrane complex that is part of the mitochondrial electron transport chain which drives oxidative phosphorylation. The complex plays an important role in the uptake of multiple carbon sources present in different host niches.</text>
</comment>
<evidence type="ECO:0000256" key="8">
    <source>
        <dbReference type="ARBA" id="ARBA00022989"/>
    </source>
</evidence>
<dbReference type="GO" id="GO:0045275">
    <property type="term" value="C:respiratory chain complex III"/>
    <property type="evidence" value="ECO:0007669"/>
    <property type="project" value="UniProtKB-UniRule"/>
</dbReference>
<dbReference type="FunFam" id="1.20.5.210:FF:000001">
    <property type="entry name" value="Cytochrome b-c1 complex subunit 8"/>
    <property type="match status" value="1"/>
</dbReference>
<dbReference type="AlphaFoldDB" id="A0A2B7XIJ0"/>
<feature type="transmembrane region" description="Helical" evidence="11">
    <location>
        <begin position="60"/>
        <end position="78"/>
    </location>
</feature>
<proteinExistence type="inferred from homology"/>
<evidence type="ECO:0000313" key="13">
    <source>
        <dbReference type="Proteomes" id="UP000223968"/>
    </source>
</evidence>
<dbReference type="InterPro" id="IPR036642">
    <property type="entry name" value="Cyt_bc1_su8_sf"/>
</dbReference>
<accession>A0A2B7XIJ0</accession>
<protein>
    <recommendedName>
        <fullName evidence="11">Cytochrome b-c1 complex subunit 8</fullName>
    </recommendedName>
    <alternativeName>
        <fullName evidence="11">Complex III subunit 8</fullName>
    </alternativeName>
</protein>
<evidence type="ECO:0000313" key="12">
    <source>
        <dbReference type="EMBL" id="PGH11544.1"/>
    </source>
</evidence>
<sequence length="98" mass="10717">MGGASADPKRGRYIGSFGSFGCPSPQKIASYALSPNRQRPFAGALNNAVFNTFRRSRNQALYVLPPFIAAYAIMSWAIEKNEYLNSKPGRLAEGAEEE</sequence>
<evidence type="ECO:0000256" key="4">
    <source>
        <dbReference type="ARBA" id="ARBA00022660"/>
    </source>
</evidence>
<dbReference type="SUPFAM" id="SSF81508">
    <property type="entry name" value="Ubiquinone-binding protein QP-C of cytochrome bc1 complex (Ubiquinol-cytochrome c reductase)"/>
    <property type="match status" value="1"/>
</dbReference>
<dbReference type="InterPro" id="IPR004205">
    <property type="entry name" value="Cyt_bc1_su8"/>
</dbReference>
<name>A0A2B7XIJ0_9EURO</name>
<comment type="caution">
    <text evidence="12">The sequence shown here is derived from an EMBL/GenBank/DDBJ whole genome shotgun (WGS) entry which is preliminary data.</text>
</comment>
<reference evidence="12 13" key="1">
    <citation type="submission" date="2017-10" db="EMBL/GenBank/DDBJ databases">
        <title>Comparative genomics in systemic dimorphic fungi from Ajellomycetaceae.</title>
        <authorList>
            <person name="Munoz J.F."/>
            <person name="Mcewen J.G."/>
            <person name="Clay O.K."/>
            <person name="Cuomo C.A."/>
        </authorList>
    </citation>
    <scope>NUCLEOTIDE SEQUENCE [LARGE SCALE GENOMIC DNA]</scope>
    <source>
        <strain evidence="12 13">UAMH5409</strain>
    </source>
</reference>
<keyword evidence="5 11" id="KW-0812">Transmembrane</keyword>
<keyword evidence="4 11" id="KW-0679">Respiratory chain</keyword>
<dbReference type="Pfam" id="PF02939">
    <property type="entry name" value="UcrQ"/>
    <property type="match status" value="1"/>
</dbReference>
<evidence type="ECO:0000256" key="5">
    <source>
        <dbReference type="ARBA" id="ARBA00022692"/>
    </source>
</evidence>
<evidence type="ECO:0000256" key="3">
    <source>
        <dbReference type="ARBA" id="ARBA00022448"/>
    </source>
</evidence>
<gene>
    <name evidence="12" type="ORF">AJ79_04802</name>
</gene>
<keyword evidence="3 11" id="KW-0813">Transport</keyword>
<evidence type="ECO:0000256" key="1">
    <source>
        <dbReference type="ARBA" id="ARBA00004434"/>
    </source>
</evidence>
<evidence type="ECO:0000256" key="6">
    <source>
        <dbReference type="ARBA" id="ARBA00022792"/>
    </source>
</evidence>
<comment type="subunit">
    <text evidence="11">Component of the ubiquinol-cytochrome c oxidoreductase (cytochrome b-c1 complex, complex III, CIII), a multisubunit enzyme composed of 3 respiratory subunits cytochrome b, cytochrome c1 and Rieske protein, 2 core protein subunits, and additional low-molecular weight protein subunits. The complex exists as an obligatory dimer and forms supercomplexes (SCs) in the inner mitochondrial membrane with cytochrome c oxidase (complex IV, CIV).</text>
</comment>
<evidence type="ECO:0000256" key="2">
    <source>
        <dbReference type="ARBA" id="ARBA00007668"/>
    </source>
</evidence>
<dbReference type="OrthoDB" id="6683853at2759"/>
<dbReference type="STRING" id="1447875.A0A2B7XIJ0"/>
<keyword evidence="13" id="KW-1185">Reference proteome</keyword>
<keyword evidence="10 11" id="KW-0472">Membrane</keyword>
<evidence type="ECO:0000256" key="9">
    <source>
        <dbReference type="ARBA" id="ARBA00023128"/>
    </source>
</evidence>
<organism evidence="12 13">
    <name type="scientific">Helicocarpus griseus UAMH5409</name>
    <dbReference type="NCBI Taxonomy" id="1447875"/>
    <lineage>
        <taxon>Eukaryota</taxon>
        <taxon>Fungi</taxon>
        <taxon>Dikarya</taxon>
        <taxon>Ascomycota</taxon>
        <taxon>Pezizomycotina</taxon>
        <taxon>Eurotiomycetes</taxon>
        <taxon>Eurotiomycetidae</taxon>
        <taxon>Onygenales</taxon>
        <taxon>Ajellomycetaceae</taxon>
        <taxon>Helicocarpus</taxon>
    </lineage>
</organism>